<accession>A0A2S6ZJL4</accession>
<dbReference type="OrthoDB" id="5360469at2"/>
<name>A0A2S6ZJL4_9XANT</name>
<gene>
    <name evidence="4" type="ORF">XthCFBP4691_03660</name>
</gene>
<dbReference type="InterPro" id="IPR013425">
    <property type="entry name" value="Autotrns_rpt"/>
</dbReference>
<feature type="chain" id="PRO_5015447734" description="Autotransporter domain-containing protein" evidence="2">
    <location>
        <begin position="25"/>
        <end position="1111"/>
    </location>
</feature>
<evidence type="ECO:0000256" key="1">
    <source>
        <dbReference type="ARBA" id="ARBA00022729"/>
    </source>
</evidence>
<dbReference type="InterPro" id="IPR036709">
    <property type="entry name" value="Autotransporte_beta_dom_sf"/>
</dbReference>
<dbReference type="PROSITE" id="PS51257">
    <property type="entry name" value="PROKAR_LIPOPROTEIN"/>
    <property type="match status" value="1"/>
</dbReference>
<dbReference type="InterPro" id="IPR005546">
    <property type="entry name" value="Autotransporte_beta"/>
</dbReference>
<dbReference type="InterPro" id="IPR006315">
    <property type="entry name" value="OM_autotransptr_brl_dom"/>
</dbReference>
<dbReference type="Gene3D" id="2.40.128.130">
    <property type="entry name" value="Autotransporter beta-domain"/>
    <property type="match status" value="1"/>
</dbReference>
<dbReference type="InterPro" id="IPR036938">
    <property type="entry name" value="PAP2/HPO_sf"/>
</dbReference>
<dbReference type="RefSeq" id="WP_128419186.1">
    <property type="nucleotide sequence ID" value="NZ_CP049017.1"/>
</dbReference>
<dbReference type="NCBIfam" id="TIGR02601">
    <property type="entry name" value="autotrns_rpt"/>
    <property type="match status" value="1"/>
</dbReference>
<dbReference type="AlphaFoldDB" id="A0A2S6ZJL4"/>
<dbReference type="Pfam" id="PF01569">
    <property type="entry name" value="PAP2"/>
    <property type="match status" value="1"/>
</dbReference>
<dbReference type="PRINTS" id="PR00483">
    <property type="entry name" value="BACPHPHTASE"/>
</dbReference>
<proteinExistence type="predicted"/>
<feature type="signal peptide" evidence="2">
    <location>
        <begin position="1"/>
        <end position="24"/>
    </location>
</feature>
<keyword evidence="1 2" id="KW-0732">Signal</keyword>
<evidence type="ECO:0000313" key="5">
    <source>
        <dbReference type="Proteomes" id="UP000239898"/>
    </source>
</evidence>
<protein>
    <recommendedName>
        <fullName evidence="3">Autotransporter domain-containing protein</fullName>
    </recommendedName>
</protein>
<dbReference type="SMART" id="SM00014">
    <property type="entry name" value="acidPPc"/>
    <property type="match status" value="1"/>
</dbReference>
<organism evidence="4 5">
    <name type="scientific">Xanthomonas theicola</name>
    <dbReference type="NCBI Taxonomy" id="56464"/>
    <lineage>
        <taxon>Bacteria</taxon>
        <taxon>Pseudomonadati</taxon>
        <taxon>Pseudomonadota</taxon>
        <taxon>Gammaproteobacteria</taxon>
        <taxon>Lysobacterales</taxon>
        <taxon>Lysobacteraceae</taxon>
        <taxon>Xanthomonas</taxon>
    </lineage>
</organism>
<dbReference type="InterPro" id="IPR011050">
    <property type="entry name" value="Pectin_lyase_fold/virulence"/>
</dbReference>
<dbReference type="GO" id="GO:0003993">
    <property type="term" value="F:acid phosphatase activity"/>
    <property type="evidence" value="ECO:0007669"/>
    <property type="project" value="InterPro"/>
</dbReference>
<dbReference type="InterPro" id="IPR001011">
    <property type="entry name" value="Acid_Pase_classA_bac"/>
</dbReference>
<keyword evidence="5" id="KW-1185">Reference proteome</keyword>
<dbReference type="PROSITE" id="PS51208">
    <property type="entry name" value="AUTOTRANSPORTER"/>
    <property type="match status" value="1"/>
</dbReference>
<evidence type="ECO:0000256" key="2">
    <source>
        <dbReference type="SAM" id="SignalP"/>
    </source>
</evidence>
<dbReference type="InterPro" id="IPR000326">
    <property type="entry name" value="PAP2/HPO"/>
</dbReference>
<feature type="domain" description="Autotransporter" evidence="3">
    <location>
        <begin position="832"/>
        <end position="1111"/>
    </location>
</feature>
<dbReference type="SUPFAM" id="SSF103515">
    <property type="entry name" value="Autotransporter"/>
    <property type="match status" value="1"/>
</dbReference>
<dbReference type="Gene3D" id="1.20.144.10">
    <property type="entry name" value="Phosphatidic acid phosphatase type 2/haloperoxidase"/>
    <property type="match status" value="1"/>
</dbReference>
<comment type="caution">
    <text evidence="4">The sequence shown here is derived from an EMBL/GenBank/DDBJ whole genome shotgun (WGS) entry which is preliminary data.</text>
</comment>
<dbReference type="SMART" id="SM00869">
    <property type="entry name" value="Autotransporter"/>
    <property type="match status" value="1"/>
</dbReference>
<dbReference type="Proteomes" id="UP000239898">
    <property type="component" value="Unassembled WGS sequence"/>
</dbReference>
<evidence type="ECO:0000313" key="4">
    <source>
        <dbReference type="EMBL" id="PPT92454.1"/>
    </source>
</evidence>
<dbReference type="SUPFAM" id="SSF51126">
    <property type="entry name" value="Pectin lyase-like"/>
    <property type="match status" value="2"/>
</dbReference>
<dbReference type="NCBIfam" id="TIGR01414">
    <property type="entry name" value="autotrans_barl"/>
    <property type="match status" value="1"/>
</dbReference>
<dbReference type="SUPFAM" id="SSF48317">
    <property type="entry name" value="Acid phosphatase/Vanadium-dependent haloperoxidase"/>
    <property type="match status" value="1"/>
</dbReference>
<reference evidence="4 5" key="1">
    <citation type="submission" date="2016-08" db="EMBL/GenBank/DDBJ databases">
        <title>Evolution of the type three secretion system and type three effector repertoires in Xanthomonas.</title>
        <authorList>
            <person name="Merda D."/>
            <person name="Briand M."/>
            <person name="Bosis E."/>
            <person name="Rousseau C."/>
            <person name="Portier P."/>
            <person name="Jacques M.-A."/>
            <person name="Fischer-Le Saux M."/>
        </authorList>
    </citation>
    <scope>NUCLEOTIDE SEQUENCE [LARGE SCALE GENOMIC DNA]</scope>
    <source>
        <strain evidence="4 5">CFBP 4691</strain>
    </source>
</reference>
<dbReference type="Pfam" id="PF03797">
    <property type="entry name" value="Autotransporter"/>
    <property type="match status" value="1"/>
</dbReference>
<dbReference type="GO" id="GO:0019867">
    <property type="term" value="C:outer membrane"/>
    <property type="evidence" value="ECO:0007669"/>
    <property type="project" value="InterPro"/>
</dbReference>
<dbReference type="Pfam" id="PF12951">
    <property type="entry name" value="PATR"/>
    <property type="match status" value="2"/>
</dbReference>
<dbReference type="GO" id="GO:0030288">
    <property type="term" value="C:outer membrane-bounded periplasmic space"/>
    <property type="evidence" value="ECO:0007669"/>
    <property type="project" value="InterPro"/>
</dbReference>
<sequence length="1111" mass="113362">MKLNMTVSAATLIACCLTHRTALAESAINIRGTELLGEFSTLNNTVAGRSLLDKNIRLGVQINNQADAASRARSVYDAVGSDWSFSEALGNRMSAIYKARNDKAGTFYLSQNVKDLLNFGTGTAGGNSGVIKYIFSNGTIDGKTPISAATLAALPAGAQFDVLGKAYGLPAGAPGGDKYGNPRLFQSARGEYGSIQGWEAVDFFGNKVNSFSYLVGPASDARNSPSFPSGHTTAGYAYSLLFASMVPERYKEALTQASEFGNSRIVLGAHYPLDVIAGRILATHDLAHLLANDPDYVGTRAGLTIPDFQAQLAKASVDLRTALSADCGSSIQVCAASAINAMGDRFADKAKNKADYNYRLTYGMPGTSATNGTLLAITDPAAQALLATRFPYLTPEQRTDVLFTTQVVGGVPFDSGKLGFWARLNLYAAADGYGAFNGPVTVTMDAAKGGFSAFDNFANDIGGAGSLTKLGTGVLALTGTNTYSGGTTIAGGTLIAAGGAALPNAGMLAIDKAGRLALLSDETIGGLSGSGSVDLGASRLSVGADNRSSTYDGSISGHSGLTKLGAGQLNLTGTNTFVGDTRVIGGLLSVNGSLASNVTVASGATLGGNGRIASLDVASGGTVAPGNSVGTLNVTGNVRFAPGGVYRVEVVPDARMDSLLVGGGADLNGASLELRKENTSDWLSPGKAGGLLGSRSTILSAAGGVTGRFGPVINSGFTFIDVDLSYSADRVDLSLKRNGVHFASLASSESGRSVATALDGMASGTPIYETVLANSAPSALPPLFDQLSGQIHAGMAASLLEDSRFLRAQALDRAGAGIDGAPSGNAAILARDASGASIVYMHGFGSWDRSDGQDGNAASDRSADGFLAGADGVLDNDWRIGGLVAYGHTGLSLADGLGSGHADSYALGLYAGRHFENGLTLRAGAGYSHSEIKTTRALFTSEIGDENLSAKYGADLGQVFGEAGWRFGSDEALIEPFANIAYVALHDGGFTEDGGSAALRSGGFANDLLLSTLGVRLTKAFDLAGSTVTARSTLGWRHAHGGATPDASLGFAAGGPTFAVAGTPIARDTLVVELGASTAIDGNLSFDVAYQGQFAATSVENGFKAGLSWKF</sequence>
<evidence type="ECO:0000259" key="3">
    <source>
        <dbReference type="PROSITE" id="PS51208"/>
    </source>
</evidence>
<dbReference type="EMBL" id="MIGX01000009">
    <property type="protein sequence ID" value="PPT92454.1"/>
    <property type="molecule type" value="Genomic_DNA"/>
</dbReference>